<reference evidence="2" key="2">
    <citation type="submission" date="2025-08" db="UniProtKB">
        <authorList>
            <consortium name="Ensembl"/>
        </authorList>
    </citation>
    <scope>IDENTIFICATION</scope>
</reference>
<dbReference type="InterPro" id="IPR057207">
    <property type="entry name" value="FBXL15_LRR"/>
</dbReference>
<accession>A0A803TYR0</accession>
<dbReference type="Gene3D" id="3.80.10.10">
    <property type="entry name" value="Ribonuclease Inhibitor"/>
    <property type="match status" value="1"/>
</dbReference>
<organism evidence="2 3">
    <name type="scientific">Anolis carolinensis</name>
    <name type="common">Green anole</name>
    <name type="synonym">American chameleon</name>
    <dbReference type="NCBI Taxonomy" id="28377"/>
    <lineage>
        <taxon>Eukaryota</taxon>
        <taxon>Metazoa</taxon>
        <taxon>Chordata</taxon>
        <taxon>Craniata</taxon>
        <taxon>Vertebrata</taxon>
        <taxon>Euteleostomi</taxon>
        <taxon>Lepidosauria</taxon>
        <taxon>Squamata</taxon>
        <taxon>Bifurcata</taxon>
        <taxon>Unidentata</taxon>
        <taxon>Episquamata</taxon>
        <taxon>Toxicofera</taxon>
        <taxon>Iguania</taxon>
        <taxon>Dactyloidae</taxon>
        <taxon>Anolis</taxon>
    </lineage>
</organism>
<dbReference type="AlphaFoldDB" id="A0A803TYR0"/>
<dbReference type="Ensembl" id="ENSACAT00000038521.1">
    <property type="protein sequence ID" value="ENSACAP00000040350.1"/>
    <property type="gene ID" value="ENSACAG00000034627.1"/>
</dbReference>
<dbReference type="OrthoDB" id="16120at2759"/>
<gene>
    <name evidence="2" type="primary">LOC103281007</name>
</gene>
<feature type="domain" description="F-box/LRR-repeat protein 15-like leucin rich repeat" evidence="1">
    <location>
        <begin position="77"/>
        <end position="177"/>
    </location>
</feature>
<dbReference type="GeneID" id="103281007"/>
<evidence type="ECO:0000313" key="3">
    <source>
        <dbReference type="Proteomes" id="UP000001646"/>
    </source>
</evidence>
<dbReference type="InterPro" id="IPR032675">
    <property type="entry name" value="LRR_dom_sf"/>
</dbReference>
<dbReference type="SUPFAM" id="SSF52047">
    <property type="entry name" value="RNI-like"/>
    <property type="match status" value="1"/>
</dbReference>
<name>A0A803TYR0_ANOCA</name>
<proteinExistence type="predicted"/>
<dbReference type="PANTHER" id="PTHR13318">
    <property type="entry name" value="PARTNER OF PAIRED, ISOFORM B-RELATED"/>
    <property type="match status" value="1"/>
</dbReference>
<keyword evidence="3" id="KW-1185">Reference proteome</keyword>
<dbReference type="InParanoid" id="A0A803TYR0"/>
<reference evidence="2" key="3">
    <citation type="submission" date="2025-09" db="UniProtKB">
        <authorList>
            <consortium name="Ensembl"/>
        </authorList>
    </citation>
    <scope>IDENTIFICATION</scope>
</reference>
<dbReference type="InterPro" id="IPR006553">
    <property type="entry name" value="Leu-rich_rpt_Cys-con_subtyp"/>
</dbReference>
<sequence>MPRKKIHRSLQKLCLENIAGNMQRIWAKDYTDNYLDEYQFRYIQGPFSELAGSLVQELIHLLGKRLTRAMLHLLLVPHLTELHLSPCPKLVSNTITQMVTIRCKNLTSLNLHGCSRVPTDALVDLIEGLPGLTMLDLSGTQCNTQVLSAVGSTCRRLRELDISDCKKLSPASLFHLAYDPIASAFCCPALQTLEVDGMESSPRCDDLPWALAYLLLALPNLIVLENETTTDAVCLIHDRDFSGAQVPPGFPTMEEVVKRWVSLHPSRSPSQLKLPLKKLLEVSESYLSVVLAVCPHLAKVTVNLEESSVLARRLLPWGSLTSLSLDCNFRRLEELLPVTARLGTQLETLSLDGFSLDDEVSLHVLLSHCPNLQIFSASLYHLKKDSPGEEALAQVASLPPFSFPQLQEFTLTFSDVFDAKDPPEALGLTASLVSLLKGSPRLQIVMLIGLPFSLDRVFEEVLGPPGTTAVFLHLIELSLIECKVSSSTIHQILSLENPLNSLDLDRCPDIYRKDYEELLRRVSREGLEMRIEWK</sequence>
<evidence type="ECO:0000259" key="1">
    <source>
        <dbReference type="Pfam" id="PF25372"/>
    </source>
</evidence>
<protein>
    <recommendedName>
        <fullName evidence="1">F-box/LRR-repeat protein 15-like leucin rich repeat domain-containing protein</fullName>
    </recommendedName>
</protein>
<evidence type="ECO:0000313" key="2">
    <source>
        <dbReference type="Ensembl" id="ENSACAP00000040350.1"/>
    </source>
</evidence>
<dbReference type="Proteomes" id="UP000001646">
    <property type="component" value="Unplaced"/>
</dbReference>
<reference evidence="2" key="1">
    <citation type="submission" date="2009-12" db="EMBL/GenBank/DDBJ databases">
        <title>The Genome Sequence of Anolis carolinensis (Green Anole Lizard).</title>
        <authorList>
            <consortium name="The Genome Sequencing Platform"/>
            <person name="Di Palma F."/>
            <person name="Alfoldi J."/>
            <person name="Heiman D."/>
            <person name="Young S."/>
            <person name="Grabherr M."/>
            <person name="Johnson J."/>
            <person name="Lander E.S."/>
            <person name="Lindblad-Toh K."/>
        </authorList>
    </citation>
    <scope>NUCLEOTIDE SEQUENCE [LARGE SCALE GENOMIC DNA]</scope>
    <source>
        <strain evidence="2">JBL SC #1</strain>
    </source>
</reference>
<dbReference type="SMART" id="SM00367">
    <property type="entry name" value="LRR_CC"/>
    <property type="match status" value="3"/>
</dbReference>
<dbReference type="GeneTree" id="ENSGT01030000235337"/>
<dbReference type="Pfam" id="PF25372">
    <property type="entry name" value="DUF7885"/>
    <property type="match status" value="1"/>
</dbReference>